<gene>
    <name evidence="1" type="ORF">EV420DRAFT_1473215</name>
</gene>
<name>A0AA39NQT5_ARMTA</name>
<sequence>MSIMEAAMRKESSSSPGSGNVIPEEQLLFHELALVSSLFHNHANIVSNETIPKSYEESDPLPLGELVSYQVEMHGRVKLIIIEEEDLQMPDPEVYTRLFTELYAASQSNIHGLYQKESLDLRVYGLLADGERNAFFSYDPVMKRFQMDEMIHIMPGCKRALCITLLPQEDLTDFTLNDLGLVEEAIQYANRATAQLESPKNIDALDQGLDDLCKSVWVLPLRGRTKNCWLGLHDDLDQMAAEAALSFCWEQCLEEKRWKDGRNKTYDVLGQKWSKGDSSTGTCVLMCSVMASDKRLVNGYEHHNTKTLYYSTLITSIIEFGCFEYDRSTLQTSTNQGKVV</sequence>
<dbReference type="RefSeq" id="XP_060339911.1">
    <property type="nucleotide sequence ID" value="XM_060469109.1"/>
</dbReference>
<dbReference type="Proteomes" id="UP001175211">
    <property type="component" value="Unassembled WGS sequence"/>
</dbReference>
<accession>A0AA39NQT5</accession>
<organism evidence="1 2">
    <name type="scientific">Armillaria tabescens</name>
    <name type="common">Ringless honey mushroom</name>
    <name type="synonym">Agaricus tabescens</name>
    <dbReference type="NCBI Taxonomy" id="1929756"/>
    <lineage>
        <taxon>Eukaryota</taxon>
        <taxon>Fungi</taxon>
        <taxon>Dikarya</taxon>
        <taxon>Basidiomycota</taxon>
        <taxon>Agaricomycotina</taxon>
        <taxon>Agaricomycetes</taxon>
        <taxon>Agaricomycetidae</taxon>
        <taxon>Agaricales</taxon>
        <taxon>Marasmiineae</taxon>
        <taxon>Physalacriaceae</taxon>
        <taxon>Desarmillaria</taxon>
    </lineage>
</organism>
<evidence type="ECO:0000313" key="1">
    <source>
        <dbReference type="EMBL" id="KAK0470118.1"/>
    </source>
</evidence>
<dbReference type="GeneID" id="85352657"/>
<dbReference type="EMBL" id="JAUEPS010000001">
    <property type="protein sequence ID" value="KAK0470118.1"/>
    <property type="molecule type" value="Genomic_DNA"/>
</dbReference>
<dbReference type="AlphaFoldDB" id="A0AA39NQT5"/>
<proteinExistence type="predicted"/>
<keyword evidence="2" id="KW-1185">Reference proteome</keyword>
<evidence type="ECO:0000313" key="2">
    <source>
        <dbReference type="Proteomes" id="UP001175211"/>
    </source>
</evidence>
<comment type="caution">
    <text evidence="1">The sequence shown here is derived from an EMBL/GenBank/DDBJ whole genome shotgun (WGS) entry which is preliminary data.</text>
</comment>
<protein>
    <submittedName>
        <fullName evidence="1">Uncharacterized protein</fullName>
    </submittedName>
</protein>
<reference evidence="1" key="1">
    <citation type="submission" date="2023-06" db="EMBL/GenBank/DDBJ databases">
        <authorList>
            <consortium name="Lawrence Berkeley National Laboratory"/>
            <person name="Ahrendt S."/>
            <person name="Sahu N."/>
            <person name="Indic B."/>
            <person name="Wong-Bajracharya J."/>
            <person name="Merenyi Z."/>
            <person name="Ke H.-M."/>
            <person name="Monk M."/>
            <person name="Kocsube S."/>
            <person name="Drula E."/>
            <person name="Lipzen A."/>
            <person name="Balint B."/>
            <person name="Henrissat B."/>
            <person name="Andreopoulos B."/>
            <person name="Martin F.M."/>
            <person name="Harder C.B."/>
            <person name="Rigling D."/>
            <person name="Ford K.L."/>
            <person name="Foster G.D."/>
            <person name="Pangilinan J."/>
            <person name="Papanicolaou A."/>
            <person name="Barry K."/>
            <person name="LaButti K."/>
            <person name="Viragh M."/>
            <person name="Koriabine M."/>
            <person name="Yan M."/>
            <person name="Riley R."/>
            <person name="Champramary S."/>
            <person name="Plett K.L."/>
            <person name="Tsai I.J."/>
            <person name="Slot J."/>
            <person name="Sipos G."/>
            <person name="Plett J."/>
            <person name="Nagy L.G."/>
            <person name="Grigoriev I.V."/>
        </authorList>
    </citation>
    <scope>NUCLEOTIDE SEQUENCE</scope>
    <source>
        <strain evidence="1">CCBAS 213</strain>
    </source>
</reference>